<dbReference type="PANTHER" id="PTHR24112">
    <property type="entry name" value="LEUCINE-RICH REPEAT, ISOFORM F-RELATED"/>
    <property type="match status" value="1"/>
</dbReference>
<evidence type="ECO:0000313" key="3">
    <source>
        <dbReference type="Proteomes" id="UP000001542"/>
    </source>
</evidence>
<evidence type="ECO:0000256" key="1">
    <source>
        <dbReference type="SAM" id="MobiDB-lite"/>
    </source>
</evidence>
<proteinExistence type="predicted"/>
<dbReference type="PANTHER" id="PTHR24112:SF66">
    <property type="entry name" value="LEUCINE-RICH REPEAT, ISOFORM F"/>
    <property type="match status" value="1"/>
</dbReference>
<dbReference type="InterPro" id="IPR051279">
    <property type="entry name" value="PP1-Reg/Actin-Interact_Protein"/>
</dbReference>
<dbReference type="GO" id="GO:0005886">
    <property type="term" value="C:plasma membrane"/>
    <property type="evidence" value="ECO:0000318"/>
    <property type="project" value="GO_Central"/>
</dbReference>
<dbReference type="VEuPathDB" id="TrichDB:TVAG_187600"/>
<reference evidence="2" key="2">
    <citation type="journal article" date="2007" name="Science">
        <title>Draft genome sequence of the sexually transmitted pathogen Trichomonas vaginalis.</title>
        <authorList>
            <person name="Carlton J.M."/>
            <person name="Hirt R.P."/>
            <person name="Silva J.C."/>
            <person name="Delcher A.L."/>
            <person name="Schatz M."/>
            <person name="Zhao Q."/>
            <person name="Wortman J.R."/>
            <person name="Bidwell S.L."/>
            <person name="Alsmark U.C.M."/>
            <person name="Besteiro S."/>
            <person name="Sicheritz-Ponten T."/>
            <person name="Noel C.J."/>
            <person name="Dacks J.B."/>
            <person name="Foster P.G."/>
            <person name="Simillion C."/>
            <person name="Van de Peer Y."/>
            <person name="Miranda-Saavedra D."/>
            <person name="Barton G.J."/>
            <person name="Westrop G.D."/>
            <person name="Mueller S."/>
            <person name="Dessi D."/>
            <person name="Fiori P.L."/>
            <person name="Ren Q."/>
            <person name="Paulsen I."/>
            <person name="Zhang H."/>
            <person name="Bastida-Corcuera F.D."/>
            <person name="Simoes-Barbosa A."/>
            <person name="Brown M.T."/>
            <person name="Hayes R.D."/>
            <person name="Mukherjee M."/>
            <person name="Okumura C.Y."/>
            <person name="Schneider R."/>
            <person name="Smith A.J."/>
            <person name="Vanacova S."/>
            <person name="Villalvazo M."/>
            <person name="Haas B.J."/>
            <person name="Pertea M."/>
            <person name="Feldblyum T.V."/>
            <person name="Utterback T.R."/>
            <person name="Shu C.L."/>
            <person name="Osoegawa K."/>
            <person name="de Jong P.J."/>
            <person name="Hrdy I."/>
            <person name="Horvathova L."/>
            <person name="Zubacova Z."/>
            <person name="Dolezal P."/>
            <person name="Malik S.B."/>
            <person name="Logsdon J.M. Jr."/>
            <person name="Henze K."/>
            <person name="Gupta A."/>
            <person name="Wang C.C."/>
            <person name="Dunne R.L."/>
            <person name="Upcroft J.A."/>
            <person name="Upcroft P."/>
            <person name="White O."/>
            <person name="Salzberg S.L."/>
            <person name="Tang P."/>
            <person name="Chiu C.-H."/>
            <person name="Lee Y.-S."/>
            <person name="Embley T.M."/>
            <person name="Coombs G.H."/>
            <person name="Mottram J.C."/>
            <person name="Tachezy J."/>
            <person name="Fraser-Liggett C.M."/>
            <person name="Johnson P.J."/>
        </authorList>
    </citation>
    <scope>NUCLEOTIDE SEQUENCE [LARGE SCALE GENOMIC DNA]</scope>
    <source>
        <strain evidence="2">G3</strain>
    </source>
</reference>
<evidence type="ECO:0000313" key="2">
    <source>
        <dbReference type="EMBL" id="EAX86399.1"/>
    </source>
</evidence>
<feature type="compositionally biased region" description="Basic and acidic residues" evidence="1">
    <location>
        <begin position="802"/>
        <end position="813"/>
    </location>
</feature>
<dbReference type="RefSeq" id="XP_001299329.1">
    <property type="nucleotide sequence ID" value="XM_001299328.1"/>
</dbReference>
<dbReference type="GO" id="GO:0030027">
    <property type="term" value="C:lamellipodium"/>
    <property type="evidence" value="ECO:0000318"/>
    <property type="project" value="GO_Central"/>
</dbReference>
<dbReference type="GO" id="GO:0034315">
    <property type="term" value="P:regulation of Arp2/3 complex-mediated actin nucleation"/>
    <property type="evidence" value="ECO:0000318"/>
    <property type="project" value="GO_Central"/>
</dbReference>
<dbReference type="Gene3D" id="3.80.10.10">
    <property type="entry name" value="Ribonuclease Inhibitor"/>
    <property type="match status" value="1"/>
</dbReference>
<dbReference type="Proteomes" id="UP000001542">
    <property type="component" value="Unassembled WGS sequence"/>
</dbReference>
<dbReference type="SUPFAM" id="SSF52047">
    <property type="entry name" value="RNI-like"/>
    <property type="match status" value="1"/>
</dbReference>
<dbReference type="EMBL" id="DS114661">
    <property type="protein sequence ID" value="EAX86399.1"/>
    <property type="molecule type" value="Genomic_DNA"/>
</dbReference>
<dbReference type="AlphaFoldDB" id="A2G8X0"/>
<dbReference type="GO" id="GO:0016477">
    <property type="term" value="P:cell migration"/>
    <property type="evidence" value="ECO:0000318"/>
    <property type="project" value="GO_Central"/>
</dbReference>
<keyword evidence="3" id="KW-1185">Reference proteome</keyword>
<name>A2G8X0_TRIV3</name>
<gene>
    <name evidence="2" type="ORF">TVAG_187600</name>
</gene>
<dbReference type="SMR" id="A2G8X0"/>
<dbReference type="STRING" id="5722.A2G8X0"/>
<dbReference type="InParanoid" id="A2G8X0"/>
<organism evidence="2 3">
    <name type="scientific">Trichomonas vaginalis (strain ATCC PRA-98 / G3)</name>
    <dbReference type="NCBI Taxonomy" id="412133"/>
    <lineage>
        <taxon>Eukaryota</taxon>
        <taxon>Metamonada</taxon>
        <taxon>Parabasalia</taxon>
        <taxon>Trichomonadida</taxon>
        <taxon>Trichomonadidae</taxon>
        <taxon>Trichomonas</taxon>
    </lineage>
</organism>
<accession>A2G8X0</accession>
<dbReference type="KEGG" id="tva:4744042"/>
<evidence type="ECO:0008006" key="4">
    <source>
        <dbReference type="Google" id="ProtNLM"/>
    </source>
</evidence>
<reference evidence="2" key="1">
    <citation type="submission" date="2006-10" db="EMBL/GenBank/DDBJ databases">
        <authorList>
            <person name="Amadeo P."/>
            <person name="Zhao Q."/>
            <person name="Wortman J."/>
            <person name="Fraser-Liggett C."/>
            <person name="Carlton J."/>
        </authorList>
    </citation>
    <scope>NUCLEOTIDE SEQUENCE</scope>
    <source>
        <strain evidence="2">G3</strain>
    </source>
</reference>
<dbReference type="OrthoDB" id="18598at2759"/>
<feature type="region of interest" description="Disordered" evidence="1">
    <location>
        <begin position="779"/>
        <end position="814"/>
    </location>
</feature>
<dbReference type="VEuPathDB" id="TrichDB:TVAGG3_0759710"/>
<sequence>MLGGFQIIAENGVPGPFSQNEKEDILSSFKDIDNPIHYAFRTDSRIDKQTRRGDICVLSPHYIALFSHGNKKQLIKHSVFHISKIIMMWYSTSPMFVVIKTTEEKVTLTGLGCLKFAQYVYRNFMVSYQKLNIEDVFDLRSDDYTLFPTLNLLLSPTQLFQFMYAGYVTAKKVGYRHEVVRYVHSMILAGFNVYNLSELPLDLISNLDGNGFEFIFTTLRFTHYGAGICCIDQNCPDIVKALKDSVSKGSPFKFIHLENCSISSGIKELSDTISENEDSELQFWYLDFSNNAIKDIEYIAPILEKQNSPVLHIGLSNCQITKHKLQNIFDTMNSNNNLHYIKVLRISDAIFDSKTISSFLQCLDFNKQLVSLDIGGNYTERTKIMNFFIESKINLQELYISNFQMPPECVDSIIEFAKHSNALLLLDISLTDYPFEKLKELVSAIQDNANLERFSLILNGLHLNGKKLVNLLSIMMSAPDLKWKSLHFDLNKLTPEDIENMSPFLMNIVGLEEISLNNNFTFEDIGLKTSLVKLLEIPGLKSISIRGDLNHEIRNELLPFIKALPKSAIECIDISNNNIGAETYAFLCHSIKHTKTLKKVRVDGSQPDSLDQISNLVNAAVANHSIIDMTFPIKDARHFAVISSDNNEKRAIIERYSKIQMTLLQSILFNRCENKITEPFLPIKINQDIQPSLLDVTQDFKNFIHTHFSDFRIHNGASSLLNLPLPFQNKGERPEMSTCPTEVNKMDYSDIYDCPCIEVSYYEPDTPFSIPLQSPTYNSAKTSIVSSKRRRLSRTSSSSAEKQSKASEDKLEKAAAIQKNQKVYRKKINYDADSSSN</sequence>
<dbReference type="InterPro" id="IPR032675">
    <property type="entry name" value="LRR_dom_sf"/>
</dbReference>
<protein>
    <recommendedName>
        <fullName evidence="4">Leucine Rich Repeat family protein</fullName>
    </recommendedName>
</protein>